<comment type="similarity">
    <text evidence="1 4">Belongs to the glycosyl hydrolase 1 family.</text>
</comment>
<gene>
    <name evidence="5" type="ordered locus">Hore_20600</name>
</gene>
<dbReference type="Pfam" id="PF00232">
    <property type="entry name" value="Glyco_hydro_1"/>
    <property type="match status" value="1"/>
</dbReference>
<accession>B8CZV3</accession>
<dbReference type="OrthoDB" id="9800974at2"/>
<evidence type="ECO:0000256" key="2">
    <source>
        <dbReference type="ARBA" id="ARBA00022801"/>
    </source>
</evidence>
<sequence length="424" mass="49917">MSQDILRQSKKASDFRWITGIEDTFVGQVKPGKRRLDEYELTQHYIFWKEDIDLIKESGFEMTRYGIPWYRVNPADGVFDWSWTDQVLDYLVNVNNISPIIDLMHYGTPLWLDNEFINPNYPSKVASYAREFAARYKDIIYYTPLNEPYINAKFCGETGFWPPYLSGNSGFVQVMKNLCKGIIYTVREIKKVNPDSKMIHVEATGDYLTDDKSLKDRVKFEKERHFLMFDLITGRVNKNHYLYNYLKENGFTNEDFKWFQVNRITIDIMGLNYYPELSVNRVFKDNDDIKTGLIWGGAKGLEKVLKEYYKRYKRPVVITETSTNGTVNDRINWLKDSVGLVRDLRKEGIPLIGYTWWPLFDLVNWDYMEGHKPVEEYLEEMGLWSLEIQFNGVLKRVKTPVVEVFKQIAKGDKQEIVGDIALKK</sequence>
<dbReference type="CAZy" id="GH1">
    <property type="family name" value="Glycoside Hydrolase Family 1"/>
</dbReference>
<dbReference type="SUPFAM" id="SSF51445">
    <property type="entry name" value="(Trans)glycosidases"/>
    <property type="match status" value="1"/>
</dbReference>
<dbReference type="PANTHER" id="PTHR10353">
    <property type="entry name" value="GLYCOSYL HYDROLASE"/>
    <property type="match status" value="1"/>
</dbReference>
<dbReference type="AlphaFoldDB" id="B8CZV3"/>
<evidence type="ECO:0000256" key="4">
    <source>
        <dbReference type="RuleBase" id="RU003690"/>
    </source>
</evidence>
<dbReference type="eggNOG" id="COG2723">
    <property type="taxonomic scope" value="Bacteria"/>
</dbReference>
<organism evidence="5 6">
    <name type="scientific">Halothermothrix orenii (strain H 168 / OCM 544 / DSM 9562)</name>
    <dbReference type="NCBI Taxonomy" id="373903"/>
    <lineage>
        <taxon>Bacteria</taxon>
        <taxon>Bacillati</taxon>
        <taxon>Bacillota</taxon>
        <taxon>Clostridia</taxon>
        <taxon>Halanaerobiales</taxon>
        <taxon>Halothermotrichaceae</taxon>
        <taxon>Halothermothrix</taxon>
    </lineage>
</organism>
<dbReference type="GO" id="GO:0008422">
    <property type="term" value="F:beta-glucosidase activity"/>
    <property type="evidence" value="ECO:0007669"/>
    <property type="project" value="TreeGrafter"/>
</dbReference>
<keyword evidence="2 5" id="KW-0378">Hydrolase</keyword>
<dbReference type="HOGENOM" id="CLU_645428_0_0_9"/>
<protein>
    <submittedName>
        <fullName evidence="5">Glycoside hydrolase family 1</fullName>
    </submittedName>
</protein>
<dbReference type="InterPro" id="IPR017853">
    <property type="entry name" value="GH"/>
</dbReference>
<dbReference type="Proteomes" id="UP000000719">
    <property type="component" value="Chromosome"/>
</dbReference>
<dbReference type="PANTHER" id="PTHR10353:SF36">
    <property type="entry name" value="LP05116P"/>
    <property type="match status" value="1"/>
</dbReference>
<dbReference type="EMBL" id="CP001098">
    <property type="protein sequence ID" value="ACL70805.1"/>
    <property type="molecule type" value="Genomic_DNA"/>
</dbReference>
<name>B8CZV3_HALOH</name>
<dbReference type="STRING" id="373903.Hore_20600"/>
<evidence type="ECO:0000313" key="5">
    <source>
        <dbReference type="EMBL" id="ACL70805.1"/>
    </source>
</evidence>
<reference evidence="5 6" key="1">
    <citation type="journal article" date="2009" name="PLoS ONE">
        <title>Genome analysis of the anaerobic thermohalophilic bacterium Halothermothrix orenii.</title>
        <authorList>
            <person name="Mavromatis K."/>
            <person name="Ivanova N."/>
            <person name="Anderson I."/>
            <person name="Lykidis A."/>
            <person name="Hooper S.D."/>
            <person name="Sun H."/>
            <person name="Kunin V."/>
            <person name="Lapidus A."/>
            <person name="Hugenholtz P."/>
            <person name="Patel B."/>
            <person name="Kyrpides N.C."/>
        </authorList>
    </citation>
    <scope>NUCLEOTIDE SEQUENCE [LARGE SCALE GENOMIC DNA]</scope>
    <source>
        <strain evidence="6">H 168 / OCM 544 / DSM 9562</strain>
    </source>
</reference>
<evidence type="ECO:0000256" key="1">
    <source>
        <dbReference type="ARBA" id="ARBA00010838"/>
    </source>
</evidence>
<evidence type="ECO:0000256" key="3">
    <source>
        <dbReference type="ARBA" id="ARBA00023295"/>
    </source>
</evidence>
<proteinExistence type="inferred from homology"/>
<dbReference type="GO" id="GO:0005975">
    <property type="term" value="P:carbohydrate metabolic process"/>
    <property type="evidence" value="ECO:0007669"/>
    <property type="project" value="InterPro"/>
</dbReference>
<keyword evidence="3" id="KW-0326">Glycosidase</keyword>
<dbReference type="RefSeq" id="WP_015923774.1">
    <property type="nucleotide sequence ID" value="NC_011899.1"/>
</dbReference>
<keyword evidence="6" id="KW-1185">Reference proteome</keyword>
<dbReference type="InterPro" id="IPR001360">
    <property type="entry name" value="Glyco_hydro_1"/>
</dbReference>
<dbReference type="Gene3D" id="3.20.20.80">
    <property type="entry name" value="Glycosidases"/>
    <property type="match status" value="1"/>
</dbReference>
<dbReference type="KEGG" id="hor:Hore_20600"/>
<evidence type="ECO:0000313" key="6">
    <source>
        <dbReference type="Proteomes" id="UP000000719"/>
    </source>
</evidence>